<gene>
    <name evidence="10 11" type="primary">LOC106074618</name>
</gene>
<evidence type="ECO:0000256" key="8">
    <source>
        <dbReference type="SAM" id="MobiDB-lite"/>
    </source>
</evidence>
<dbReference type="GO" id="GO:0005886">
    <property type="term" value="C:plasma membrane"/>
    <property type="evidence" value="ECO:0007669"/>
    <property type="project" value="UniProtKB-SubCell"/>
</dbReference>
<feature type="transmembrane region" description="Helical" evidence="7">
    <location>
        <begin position="279"/>
        <end position="303"/>
    </location>
</feature>
<dbReference type="GeneID" id="106074618"/>
<feature type="transmembrane region" description="Helical" evidence="7">
    <location>
        <begin position="382"/>
        <end position="402"/>
    </location>
</feature>
<feature type="transmembrane region" description="Helical" evidence="7">
    <location>
        <begin position="328"/>
        <end position="350"/>
    </location>
</feature>
<feature type="transmembrane region" description="Helical" evidence="7">
    <location>
        <begin position="357"/>
        <end position="376"/>
    </location>
</feature>
<feature type="transmembrane region" description="Helical" evidence="7">
    <location>
        <begin position="651"/>
        <end position="671"/>
    </location>
</feature>
<dbReference type="PANTHER" id="PTHR12385:SF14">
    <property type="entry name" value="CHOLINE TRANSPORTER-LIKE 2"/>
    <property type="match status" value="1"/>
</dbReference>
<evidence type="ECO:0000313" key="10">
    <source>
        <dbReference type="RefSeq" id="XP_055898812.1"/>
    </source>
</evidence>
<dbReference type="RefSeq" id="XP_055898812.1">
    <property type="nucleotide sequence ID" value="XM_056042837.1"/>
</dbReference>
<evidence type="ECO:0000313" key="11">
    <source>
        <dbReference type="RefSeq" id="XP_055898813.1"/>
    </source>
</evidence>
<evidence type="ECO:0000256" key="6">
    <source>
        <dbReference type="ARBA" id="ARBA00023180"/>
    </source>
</evidence>
<dbReference type="OMA" id="SQRKCRD"/>
<comment type="subcellular location">
    <subcellularLocation>
        <location evidence="7">Cell membrane</location>
        <topology evidence="7">Multi-pass membrane protein</topology>
    </subcellularLocation>
    <subcellularLocation>
        <location evidence="1">Membrane</location>
        <topology evidence="1">Multi-pass membrane protein</topology>
    </subcellularLocation>
</comment>
<dbReference type="OrthoDB" id="420519at2759"/>
<dbReference type="RefSeq" id="XP_055898813.1">
    <property type="nucleotide sequence ID" value="XM_056042838.1"/>
</dbReference>
<protein>
    <recommendedName>
        <fullName evidence="7">Choline transporter-like protein</fullName>
    </recommendedName>
</protein>
<name>A0A9W3BHA1_BIOGL</name>
<evidence type="ECO:0000256" key="5">
    <source>
        <dbReference type="ARBA" id="ARBA00023136"/>
    </source>
</evidence>
<evidence type="ECO:0000256" key="3">
    <source>
        <dbReference type="ARBA" id="ARBA00022692"/>
    </source>
</evidence>
<feature type="transmembrane region" description="Helical" evidence="7">
    <location>
        <begin position="471"/>
        <end position="496"/>
    </location>
</feature>
<dbReference type="AlphaFoldDB" id="A0A9W3BHA1"/>
<feature type="transmembrane region" description="Helical" evidence="7">
    <location>
        <begin position="516"/>
        <end position="540"/>
    </location>
</feature>
<proteinExistence type="inferred from homology"/>
<feature type="transmembrane region" description="Helical" evidence="7">
    <location>
        <begin position="618"/>
        <end position="639"/>
    </location>
</feature>
<feature type="region of interest" description="Disordered" evidence="8">
    <location>
        <begin position="1"/>
        <end position="46"/>
    </location>
</feature>
<evidence type="ECO:0000256" key="4">
    <source>
        <dbReference type="ARBA" id="ARBA00022989"/>
    </source>
</evidence>
<feature type="transmembrane region" description="Helical" evidence="7">
    <location>
        <begin position="52"/>
        <end position="75"/>
    </location>
</feature>
<accession>A0A9W3BHA1</accession>
<evidence type="ECO:0000313" key="9">
    <source>
        <dbReference type="Proteomes" id="UP001165740"/>
    </source>
</evidence>
<evidence type="ECO:0000256" key="7">
    <source>
        <dbReference type="RuleBase" id="RU368066"/>
    </source>
</evidence>
<keyword evidence="4 7" id="KW-1133">Transmembrane helix</keyword>
<dbReference type="GO" id="GO:0022857">
    <property type="term" value="F:transmembrane transporter activity"/>
    <property type="evidence" value="ECO:0007669"/>
    <property type="project" value="UniProtKB-UniRule"/>
</dbReference>
<keyword evidence="3 7" id="KW-0812">Transmembrane</keyword>
<keyword evidence="6" id="KW-0325">Glycoprotein</keyword>
<comment type="similarity">
    <text evidence="2 7">Belongs to the CTL (choline transporter-like) family.</text>
</comment>
<organism evidence="9 11">
    <name type="scientific">Biomphalaria glabrata</name>
    <name type="common">Bloodfluke planorb</name>
    <name type="synonym">Freshwater snail</name>
    <dbReference type="NCBI Taxonomy" id="6526"/>
    <lineage>
        <taxon>Eukaryota</taxon>
        <taxon>Metazoa</taxon>
        <taxon>Spiralia</taxon>
        <taxon>Lophotrochozoa</taxon>
        <taxon>Mollusca</taxon>
        <taxon>Gastropoda</taxon>
        <taxon>Heterobranchia</taxon>
        <taxon>Euthyneura</taxon>
        <taxon>Panpulmonata</taxon>
        <taxon>Hygrophila</taxon>
        <taxon>Lymnaeoidea</taxon>
        <taxon>Planorbidae</taxon>
        <taxon>Biomphalaria</taxon>
    </lineage>
</organism>
<dbReference type="InterPro" id="IPR007603">
    <property type="entry name" value="Choline_transptr-like"/>
</dbReference>
<keyword evidence="9" id="KW-1185">Reference proteome</keyword>
<evidence type="ECO:0000256" key="1">
    <source>
        <dbReference type="ARBA" id="ARBA00004141"/>
    </source>
</evidence>
<evidence type="ECO:0000256" key="2">
    <source>
        <dbReference type="ARBA" id="ARBA00007168"/>
    </source>
</evidence>
<sequence length="725" mass="81674">MAKKQHTEGNGGTFTDIKGKKGASSSTNDTPLKKGYDPSRQGPKRKRSCTDVICCLIFIIFLGGLVVVAYFAFVYGDPQLLIYPRDSNGNLCGLGKYENKKYLFFFDLVECGRVGPGVFLTGCPTPQVCVAKCPDTDYIFAEDLVTQNKSKLICRDGVETSKKRVDQLVLDKDCAAYYFKSEAVINRCLPITEILDLGKDIVNIAGKNHTIVNNDNKTLDGGDINYGIKVFDAFLKAKEIGDKIIADVVASWWMMLIGLVVAMVISMIWIVLMRWISGFMIWLTVLLFVALWLALTICCWYLYFQNKGTNETLTVYLIWQLSFEKENLFLAGGIIFGVIFVIVFFIMLFLCQRIRIAVALIGHGSRAVGSMWSTLFWPLVPFVLQLGVVALWGCIATFLLTIGRAPQPSGNFTLANGTTDIAKYKSDVENLFERIPCESSQNDTEGKLCGFLKYGKGDYTIYLQIFNLFMFFWLVNFVSALGQLTLSGAFSSYYWAFDKSKDIPALPLLGAFYRCFRYHLGSLAFGSLLIAIVQIIRAFLEYLDSKLKASENPVAKFFLKCLKCCFWCLEKILKFLCKNAYIMIAVYGKNFCTSAKRAFELILKNCVRAFVLDKVTDFLFFVCKLMVVGAVGVIAYFFFDGKITFLNQYTPMLNFYFVPIIVVVIGAYIIADLFFSVYEMAVDTIFLCFLDDIERNDGSPEKPYFMGKDLMKLLGKKNLKPKAEG</sequence>
<dbReference type="Proteomes" id="UP001165740">
    <property type="component" value="Chromosome 9"/>
</dbReference>
<feature type="transmembrane region" description="Helical" evidence="7">
    <location>
        <begin position="252"/>
        <end position="272"/>
    </location>
</feature>
<keyword evidence="5 7" id="KW-0472">Membrane</keyword>
<dbReference type="Pfam" id="PF04515">
    <property type="entry name" value="Choline_transpo"/>
    <property type="match status" value="1"/>
</dbReference>
<dbReference type="PANTHER" id="PTHR12385">
    <property type="entry name" value="CHOLINE TRANSPORTER-LIKE (SLC FAMILY 44)"/>
    <property type="match status" value="1"/>
</dbReference>
<comment type="function">
    <text evidence="7">Choline transporter.</text>
</comment>
<reference evidence="10 11" key="1">
    <citation type="submission" date="2025-04" db="UniProtKB">
        <authorList>
            <consortium name="RefSeq"/>
        </authorList>
    </citation>
    <scope>IDENTIFICATION</scope>
</reference>